<dbReference type="EMBL" id="JBGBPQ010000004">
    <property type="protein sequence ID" value="KAL1525189.1"/>
    <property type="molecule type" value="Genomic_DNA"/>
</dbReference>
<dbReference type="InterPro" id="IPR051026">
    <property type="entry name" value="PI/PC_transfer"/>
</dbReference>
<feature type="domain" description="CRAL-TRIO" evidence="2">
    <location>
        <begin position="279"/>
        <end position="458"/>
    </location>
</feature>
<keyword evidence="4" id="KW-1185">Reference proteome</keyword>
<dbReference type="InterPro" id="IPR036273">
    <property type="entry name" value="CRAL/TRIO_N_dom_sf"/>
</dbReference>
<feature type="region of interest" description="Disordered" evidence="1">
    <location>
        <begin position="81"/>
        <end position="141"/>
    </location>
</feature>
<dbReference type="SUPFAM" id="SSF46938">
    <property type="entry name" value="CRAL/TRIO N-terminal domain"/>
    <property type="match status" value="1"/>
</dbReference>
<dbReference type="PANTHER" id="PTHR45657">
    <property type="entry name" value="CRAL-TRIO DOMAIN-CONTAINING PROTEIN YKL091C-RELATED"/>
    <property type="match status" value="1"/>
</dbReference>
<dbReference type="AlphaFoldDB" id="A0AB34JXN5"/>
<dbReference type="InterPro" id="IPR036865">
    <property type="entry name" value="CRAL-TRIO_dom_sf"/>
</dbReference>
<dbReference type="PROSITE" id="PS50191">
    <property type="entry name" value="CRAL_TRIO"/>
    <property type="match status" value="1"/>
</dbReference>
<dbReference type="Gene3D" id="3.40.525.10">
    <property type="entry name" value="CRAL-TRIO lipid binding domain"/>
    <property type="match status" value="1"/>
</dbReference>
<gene>
    <name evidence="3" type="ORF">AB1Y20_020059</name>
</gene>
<organism evidence="3 4">
    <name type="scientific">Prymnesium parvum</name>
    <name type="common">Toxic golden alga</name>
    <dbReference type="NCBI Taxonomy" id="97485"/>
    <lineage>
        <taxon>Eukaryota</taxon>
        <taxon>Haptista</taxon>
        <taxon>Haptophyta</taxon>
        <taxon>Prymnesiophyceae</taxon>
        <taxon>Prymnesiales</taxon>
        <taxon>Prymnesiaceae</taxon>
        <taxon>Prymnesium</taxon>
    </lineage>
</organism>
<evidence type="ECO:0000259" key="2">
    <source>
        <dbReference type="PROSITE" id="PS50191"/>
    </source>
</evidence>
<dbReference type="PANTHER" id="PTHR45657:SF1">
    <property type="entry name" value="CRAL-TRIO DOMAIN-CONTAINING PROTEIN YKL091C-RELATED"/>
    <property type="match status" value="1"/>
</dbReference>
<protein>
    <recommendedName>
        <fullName evidence="2">CRAL-TRIO domain-containing protein</fullName>
    </recommendedName>
</protein>
<reference evidence="3 4" key="1">
    <citation type="journal article" date="2024" name="Science">
        <title>Giant polyketide synthase enzymes in the biosynthesis of giant marine polyether toxins.</title>
        <authorList>
            <person name="Fallon T.R."/>
            <person name="Shende V.V."/>
            <person name="Wierzbicki I.H."/>
            <person name="Pendleton A.L."/>
            <person name="Watervoot N.F."/>
            <person name="Auber R.P."/>
            <person name="Gonzalez D.J."/>
            <person name="Wisecaver J.H."/>
            <person name="Moore B.S."/>
        </authorList>
    </citation>
    <scope>NUCLEOTIDE SEQUENCE [LARGE SCALE GENOMIC DNA]</scope>
    <source>
        <strain evidence="3 4">12B1</strain>
    </source>
</reference>
<dbReference type="CDD" id="cd00170">
    <property type="entry name" value="SEC14"/>
    <property type="match status" value="1"/>
</dbReference>
<proteinExistence type="predicted"/>
<evidence type="ECO:0000313" key="4">
    <source>
        <dbReference type="Proteomes" id="UP001515480"/>
    </source>
</evidence>
<feature type="region of interest" description="Disordered" evidence="1">
    <location>
        <begin position="155"/>
        <end position="176"/>
    </location>
</feature>
<evidence type="ECO:0000256" key="1">
    <source>
        <dbReference type="SAM" id="MobiDB-lite"/>
    </source>
</evidence>
<sequence>MTIKKLSSIDEDVLQRLHRRYGDGSPLCMEKELASRTDGTLLASNDKHLADLTPEDSRALCASSSCAVAGGSVGAPHMPIHTGSGARTAPSAPSPVSGSSPTRIGSSSEAAVQRAGISGICTPAPPMGADGDASPPKLTVDPSQQFSVISEASTVTPMTPPAHPGNGDAQPTGKMPTREKALSESLLAAWEKEMNFTQSQYETLATFRKRVAEEGLSSPWADNLLNAYRFCQARDFKIDAALKMWRDHVQWRRENGLGEVVLSDDGLAPRLCVDYRMDQVPDLKVAYPFVHHKVDKQGQPVYIDRIGAMDLKKLKKACPDFSILMKYFIWYAECTMHYRMPAATLQAGRIVSRGSYIIDLKGFGLKHLTSETREFLKSVIKIMSDNYPECVEKMYIINSPLVFRSVWSMVSTMLTKRTKEKIAILGNESEYRKVLDELYANGIDDLPVCLGGKDTSCDFVNEQGPWSSILPNCCVP</sequence>
<dbReference type="SUPFAM" id="SSF52087">
    <property type="entry name" value="CRAL/TRIO domain"/>
    <property type="match status" value="1"/>
</dbReference>
<dbReference type="Proteomes" id="UP001515480">
    <property type="component" value="Unassembled WGS sequence"/>
</dbReference>
<accession>A0AB34JXN5</accession>
<dbReference type="SMART" id="SM00516">
    <property type="entry name" value="SEC14"/>
    <property type="match status" value="1"/>
</dbReference>
<evidence type="ECO:0000313" key="3">
    <source>
        <dbReference type="EMBL" id="KAL1525189.1"/>
    </source>
</evidence>
<dbReference type="InterPro" id="IPR001251">
    <property type="entry name" value="CRAL-TRIO_dom"/>
</dbReference>
<feature type="compositionally biased region" description="Low complexity" evidence="1">
    <location>
        <begin position="89"/>
        <end position="108"/>
    </location>
</feature>
<comment type="caution">
    <text evidence="3">The sequence shown here is derived from an EMBL/GenBank/DDBJ whole genome shotgun (WGS) entry which is preliminary data.</text>
</comment>
<dbReference type="Pfam" id="PF00650">
    <property type="entry name" value="CRAL_TRIO"/>
    <property type="match status" value="1"/>
</dbReference>
<name>A0AB34JXN5_PRYPA</name>